<dbReference type="EMBL" id="BAABIK010000006">
    <property type="protein sequence ID" value="GAA4934668.1"/>
    <property type="molecule type" value="Genomic_DNA"/>
</dbReference>
<evidence type="ECO:0000313" key="2">
    <source>
        <dbReference type="Proteomes" id="UP001499993"/>
    </source>
</evidence>
<organism evidence="1 2">
    <name type="scientific">Streptomonospora halophila</name>
    <dbReference type="NCBI Taxonomy" id="427369"/>
    <lineage>
        <taxon>Bacteria</taxon>
        <taxon>Bacillati</taxon>
        <taxon>Actinomycetota</taxon>
        <taxon>Actinomycetes</taxon>
        <taxon>Streptosporangiales</taxon>
        <taxon>Nocardiopsidaceae</taxon>
        <taxon>Streptomonospora</taxon>
    </lineage>
</organism>
<comment type="caution">
    <text evidence="1">The sequence shown here is derived from an EMBL/GenBank/DDBJ whole genome shotgun (WGS) entry which is preliminary data.</text>
</comment>
<proteinExistence type="predicted"/>
<reference evidence="2" key="1">
    <citation type="journal article" date="2019" name="Int. J. Syst. Evol. Microbiol.">
        <title>The Global Catalogue of Microorganisms (GCM) 10K type strain sequencing project: providing services to taxonomists for standard genome sequencing and annotation.</title>
        <authorList>
            <consortium name="The Broad Institute Genomics Platform"/>
            <consortium name="The Broad Institute Genome Sequencing Center for Infectious Disease"/>
            <person name="Wu L."/>
            <person name="Ma J."/>
        </authorList>
    </citation>
    <scope>NUCLEOTIDE SEQUENCE [LARGE SCALE GENOMIC DNA]</scope>
    <source>
        <strain evidence="2">JCM 18123</strain>
    </source>
</reference>
<evidence type="ECO:0000313" key="1">
    <source>
        <dbReference type="EMBL" id="GAA4934668.1"/>
    </source>
</evidence>
<gene>
    <name evidence="1" type="ORF">GCM10023224_14080</name>
</gene>
<keyword evidence="2" id="KW-1185">Reference proteome</keyword>
<dbReference type="Proteomes" id="UP001499993">
    <property type="component" value="Unassembled WGS sequence"/>
</dbReference>
<name>A0ABP9GAR6_9ACTN</name>
<accession>A0ABP9GAR6</accession>
<protein>
    <submittedName>
        <fullName evidence="1">Uncharacterized protein</fullName>
    </submittedName>
</protein>
<sequence>MNNGGRKEFWWEREWRHVGDFRFEEPRDIVVAFPQGDHNAFRDDLTSVLQQRQEGSDPFVPAGDLPPVEVDGYKSLRLVDPNWGLERMIAALAGVGDPGPFPS</sequence>